<dbReference type="SUPFAM" id="SSF50993">
    <property type="entry name" value="Peptidase/esterase 'gauge' domain"/>
    <property type="match status" value="1"/>
</dbReference>
<keyword evidence="3" id="KW-0378">Hydrolase</keyword>
<dbReference type="PANTHER" id="PTHR11757:SF19">
    <property type="entry name" value="PROLYL ENDOPEPTIDASE-LIKE"/>
    <property type="match status" value="1"/>
</dbReference>
<dbReference type="Gene3D" id="3.40.50.1820">
    <property type="entry name" value="alpha/beta hydrolase"/>
    <property type="match status" value="1"/>
</dbReference>
<comment type="similarity">
    <text evidence="1">Belongs to the peptidase S9A family.</text>
</comment>
<dbReference type="STRING" id="40578.Xbed_02868"/>
<dbReference type="PRINTS" id="PR00862">
    <property type="entry name" value="PROLIGOPTASE"/>
</dbReference>
<dbReference type="GO" id="GO:0004252">
    <property type="term" value="F:serine-type endopeptidase activity"/>
    <property type="evidence" value="ECO:0007669"/>
    <property type="project" value="InterPro"/>
</dbReference>
<keyword evidence="2" id="KW-0645">Protease</keyword>
<dbReference type="InterPro" id="IPR002470">
    <property type="entry name" value="Peptidase_S9A"/>
</dbReference>
<dbReference type="InterPro" id="IPR002471">
    <property type="entry name" value="Pept_S9_AS"/>
</dbReference>
<name>A0A1Y2SJ20_9GAMM</name>
<gene>
    <name evidence="7" type="ORF">Xbed_02868</name>
</gene>
<sequence>MSQYKTAFPPDTKEPNNKKIMCNQKTAFNKVMHGKRVMLGFLLGGSLFSYSFATSAMEEKMVPPTATKQPHKMEMHEDVRVDNYYWLRDDKRQDKNVIDYLTAENQYTEQMLKSGQALRETLYKEMTDRMSKEDQSVPYTYNGYVYRTVYEAGKEFPIYQRKPVDNSTDWQIMVDGNERAKGHKFYQMGGFAVTRDNKRIAIAEDTQGRRNYQISFKNFDGDWQSNKIENNVIENTSGNILWANDGETLFYVRRDPQTLLPYQLFRHQYGTDTKQDKKVYQEKDDRFYLSISESTSLDYILISSGSYSSSEYRLIDANNPQSEPQVFSARQAGREYDLDHFRGQFYIRSNHENPLFGLYRAEAINKPWETVIAPQENTDLENFALFNNWLIVQERTKGLSSIRQIDWKTQQEKRVQFDDPAYMASLGYNPEPDTHVLRYRYSSMTTPSSVFQWNMQTGERELLKQQEVKGFNKAHYASQRIWVKARDGVDVPVSLVYRKSLFKQGENPILIYGYGSYGISMDPYFSSALLSLLDRGFVYALVHVRGGGDLGKNWYLQGKIKNKMNSFHDFIDATKTLIADGYGNSKRVYAEGGSAGGLLMGTVINQAPELYRGVIAKVPFVDALTTMLDPSIPLTTGEYEEWGNPNNKEDYLRIKSYSPYDNIQHQRYPHLLVTTGLHDSQVQYWEPAKWVAKLREMKQGNSLLLLETNMDTGHGGKTGRFNRINDIAFDYSFLLMLDDAKTYFPELED</sequence>
<dbReference type="Pfam" id="PF00326">
    <property type="entry name" value="Peptidase_S9"/>
    <property type="match status" value="1"/>
</dbReference>
<evidence type="ECO:0000256" key="1">
    <source>
        <dbReference type="ARBA" id="ARBA00005228"/>
    </source>
</evidence>
<comment type="caution">
    <text evidence="7">The sequence shown here is derived from an EMBL/GenBank/DDBJ whole genome shotgun (WGS) entry which is preliminary data.</text>
</comment>
<feature type="domain" description="Peptidase S9A N-terminal" evidence="6">
    <location>
        <begin position="63"/>
        <end position="466"/>
    </location>
</feature>
<reference evidence="7 8" key="1">
    <citation type="submission" date="2017-01" db="EMBL/GenBank/DDBJ databases">
        <title>Deconstructing symbiosis and pathogenesis requirements using a combined genomic-metabolomic approach.</title>
        <authorList>
            <person name="Tobias N.J."/>
            <person name="Wolff H."/>
            <person name="Djahanschiri B."/>
            <person name="Ebersberger I."/>
            <person name="Bode H.B."/>
        </authorList>
    </citation>
    <scope>NUCLEOTIDE SEQUENCE [LARGE SCALE GENOMIC DNA]</scope>
    <source>
        <strain evidence="7 8">DSM 4764</strain>
    </source>
</reference>
<dbReference type="Pfam" id="PF02897">
    <property type="entry name" value="Peptidase_S9_N"/>
    <property type="match status" value="1"/>
</dbReference>
<dbReference type="InterPro" id="IPR023302">
    <property type="entry name" value="Pept_S9A_N"/>
</dbReference>
<dbReference type="GO" id="GO:0006508">
    <property type="term" value="P:proteolysis"/>
    <property type="evidence" value="ECO:0007669"/>
    <property type="project" value="UniProtKB-KW"/>
</dbReference>
<evidence type="ECO:0000256" key="4">
    <source>
        <dbReference type="ARBA" id="ARBA00022825"/>
    </source>
</evidence>
<organism evidence="7 8">
    <name type="scientific">Xenorhabdus beddingii</name>
    <dbReference type="NCBI Taxonomy" id="40578"/>
    <lineage>
        <taxon>Bacteria</taxon>
        <taxon>Pseudomonadati</taxon>
        <taxon>Pseudomonadota</taxon>
        <taxon>Gammaproteobacteria</taxon>
        <taxon>Enterobacterales</taxon>
        <taxon>Morganellaceae</taxon>
        <taxon>Xenorhabdus</taxon>
    </lineage>
</organism>
<protein>
    <submittedName>
        <fullName evidence="7">Oligopeptidase B</fullName>
    </submittedName>
</protein>
<evidence type="ECO:0000259" key="5">
    <source>
        <dbReference type="Pfam" id="PF00326"/>
    </source>
</evidence>
<evidence type="ECO:0000256" key="2">
    <source>
        <dbReference type="ARBA" id="ARBA00022670"/>
    </source>
</evidence>
<dbReference type="InterPro" id="IPR001375">
    <property type="entry name" value="Peptidase_S9_cat"/>
</dbReference>
<dbReference type="AlphaFoldDB" id="A0A1Y2SJ20"/>
<dbReference type="PANTHER" id="PTHR11757">
    <property type="entry name" value="PROTEASE FAMILY S9A OLIGOPEPTIDASE"/>
    <property type="match status" value="1"/>
</dbReference>
<accession>A0A1Y2SJ20</accession>
<evidence type="ECO:0000313" key="8">
    <source>
        <dbReference type="Proteomes" id="UP000194204"/>
    </source>
</evidence>
<keyword evidence="4" id="KW-0720">Serine protease</keyword>
<dbReference type="SUPFAM" id="SSF53474">
    <property type="entry name" value="alpha/beta-Hydrolases"/>
    <property type="match status" value="1"/>
</dbReference>
<feature type="domain" description="Peptidase S9 prolyl oligopeptidase catalytic" evidence="5">
    <location>
        <begin position="524"/>
        <end position="735"/>
    </location>
</feature>
<dbReference type="InterPro" id="IPR029058">
    <property type="entry name" value="AB_hydrolase_fold"/>
</dbReference>
<dbReference type="FunFam" id="3.40.50.1820:FF:000005">
    <property type="entry name" value="Prolyl endopeptidase"/>
    <property type="match status" value="1"/>
</dbReference>
<dbReference type="EMBL" id="MUBK01000025">
    <property type="protein sequence ID" value="OTA18882.1"/>
    <property type="molecule type" value="Genomic_DNA"/>
</dbReference>
<evidence type="ECO:0000259" key="6">
    <source>
        <dbReference type="Pfam" id="PF02897"/>
    </source>
</evidence>
<dbReference type="PROSITE" id="PS00708">
    <property type="entry name" value="PRO_ENDOPEP_SER"/>
    <property type="match status" value="1"/>
</dbReference>
<evidence type="ECO:0000256" key="3">
    <source>
        <dbReference type="ARBA" id="ARBA00022801"/>
    </source>
</evidence>
<keyword evidence="8" id="KW-1185">Reference proteome</keyword>
<evidence type="ECO:0000313" key="7">
    <source>
        <dbReference type="EMBL" id="OTA18882.1"/>
    </source>
</evidence>
<dbReference type="InterPro" id="IPR051543">
    <property type="entry name" value="Serine_Peptidase_S9A"/>
</dbReference>
<proteinExistence type="inferred from homology"/>
<dbReference type="Gene3D" id="2.130.10.120">
    <property type="entry name" value="Prolyl oligopeptidase, N-terminal domain"/>
    <property type="match status" value="1"/>
</dbReference>
<dbReference type="Proteomes" id="UP000194204">
    <property type="component" value="Unassembled WGS sequence"/>
</dbReference>